<dbReference type="Gene3D" id="6.10.140.530">
    <property type="match status" value="3"/>
</dbReference>
<feature type="non-terminal residue" evidence="2">
    <location>
        <position position="1"/>
    </location>
</feature>
<organism evidence="2 3">
    <name type="scientific">Effrenium voratum</name>
    <dbReference type="NCBI Taxonomy" id="2562239"/>
    <lineage>
        <taxon>Eukaryota</taxon>
        <taxon>Sar</taxon>
        <taxon>Alveolata</taxon>
        <taxon>Dinophyceae</taxon>
        <taxon>Suessiales</taxon>
        <taxon>Symbiodiniaceae</taxon>
        <taxon>Effrenium</taxon>
    </lineage>
</organism>
<dbReference type="InterPro" id="IPR005114">
    <property type="entry name" value="Helicase_assoc"/>
</dbReference>
<name>A0AA36JRU4_9DINO</name>
<dbReference type="Pfam" id="PF03457">
    <property type="entry name" value="HA"/>
    <property type="match status" value="4"/>
</dbReference>
<dbReference type="PANTHER" id="PTHR33418:SF1">
    <property type="entry name" value="HELICASE-ASSOCIATED DOMAIN-CONTAINING PROTEIN"/>
    <property type="match status" value="1"/>
</dbReference>
<feature type="domain" description="Helicase-associated" evidence="1">
    <location>
        <begin position="290"/>
        <end position="351"/>
    </location>
</feature>
<gene>
    <name evidence="2" type="ORF">EVOR1521_LOCUS31339</name>
</gene>
<evidence type="ECO:0000259" key="1">
    <source>
        <dbReference type="Pfam" id="PF03457"/>
    </source>
</evidence>
<proteinExistence type="predicted"/>
<keyword evidence="3" id="KW-1185">Reference proteome</keyword>
<feature type="domain" description="Helicase-associated" evidence="1">
    <location>
        <begin position="159"/>
        <end position="218"/>
    </location>
</feature>
<feature type="domain" description="Helicase-associated" evidence="1">
    <location>
        <begin position="358"/>
        <end position="407"/>
    </location>
</feature>
<dbReference type="PANTHER" id="PTHR33418">
    <property type="entry name" value="HELICASE-ASSOCIATED"/>
    <property type="match status" value="1"/>
</dbReference>
<dbReference type="Proteomes" id="UP001178507">
    <property type="component" value="Unassembled WGS sequence"/>
</dbReference>
<evidence type="ECO:0000313" key="3">
    <source>
        <dbReference type="Proteomes" id="UP001178507"/>
    </source>
</evidence>
<evidence type="ECO:0000313" key="2">
    <source>
        <dbReference type="EMBL" id="CAJ1410532.1"/>
    </source>
</evidence>
<sequence length="409" mass="45831">MARLRRSCNARNARCRRQKVVVSSAYVLLSGGNSAATPPGVEVAFLAPGKISSRHVAKVLGLVAKKSDVQAEGTLLVLRDKTMSSKYTLVLALVALVAEDPEKLPALKELVLRSATEGQLPVEQWPQELQALVGPPDAEIHPELLAEAYVIARHGDGPDWDFMASLLGAYRLREGHSEVPPNHREVGLELGDWLAGQRVRAAEGQLGPERFQRLQDFGVCFTEQKLEWQRRYSQLMAFRNLQGDADVEELSRWIKDQRSKSRRKKLSQAQRRQLELLGIDMPGEPAASREELWAAKLAALKRFMEREGHADVPSKHMEDGIKLGAWIDSVRSSFKAGKLPAARAAQLQDLGLELKQRRAQFDSYLEALEQFVGREDHSHVPLCHVEGKLALGQWLESQRRCAFYGRMEE</sequence>
<protein>
    <recommendedName>
        <fullName evidence="1">Helicase-associated domain-containing protein</fullName>
    </recommendedName>
</protein>
<feature type="domain" description="Helicase-associated" evidence="1">
    <location>
        <begin position="226"/>
        <end position="278"/>
    </location>
</feature>
<dbReference type="AlphaFoldDB" id="A0AA36JRU4"/>
<accession>A0AA36JRU4</accession>
<dbReference type="EMBL" id="CAUJNA010003825">
    <property type="protein sequence ID" value="CAJ1410532.1"/>
    <property type="molecule type" value="Genomic_DNA"/>
</dbReference>
<reference evidence="2" key="1">
    <citation type="submission" date="2023-08" db="EMBL/GenBank/DDBJ databases">
        <authorList>
            <person name="Chen Y."/>
            <person name="Shah S."/>
            <person name="Dougan E. K."/>
            <person name="Thang M."/>
            <person name="Chan C."/>
        </authorList>
    </citation>
    <scope>NUCLEOTIDE SEQUENCE</scope>
</reference>
<comment type="caution">
    <text evidence="2">The sequence shown here is derived from an EMBL/GenBank/DDBJ whole genome shotgun (WGS) entry which is preliminary data.</text>
</comment>